<evidence type="ECO:0000256" key="1">
    <source>
        <dbReference type="ARBA" id="ARBA00022499"/>
    </source>
</evidence>
<dbReference type="Pfam" id="PF00240">
    <property type="entry name" value="ubiquitin"/>
    <property type="match status" value="2"/>
</dbReference>
<organism evidence="4 5">
    <name type="scientific">Solanum pinnatisectum</name>
    <name type="common">tansyleaf nightshade</name>
    <dbReference type="NCBI Taxonomy" id="50273"/>
    <lineage>
        <taxon>Eukaryota</taxon>
        <taxon>Viridiplantae</taxon>
        <taxon>Streptophyta</taxon>
        <taxon>Embryophyta</taxon>
        <taxon>Tracheophyta</taxon>
        <taxon>Spermatophyta</taxon>
        <taxon>Magnoliopsida</taxon>
        <taxon>eudicotyledons</taxon>
        <taxon>Gunneridae</taxon>
        <taxon>Pentapetalae</taxon>
        <taxon>asterids</taxon>
        <taxon>lamiids</taxon>
        <taxon>Solanales</taxon>
        <taxon>Solanaceae</taxon>
        <taxon>Solanoideae</taxon>
        <taxon>Solaneae</taxon>
        <taxon>Solanum</taxon>
    </lineage>
</organism>
<dbReference type="SMART" id="SM00213">
    <property type="entry name" value="UBQ"/>
    <property type="match status" value="1"/>
</dbReference>
<dbReference type="EMBL" id="JAWPEI010000006">
    <property type="protein sequence ID" value="KAK4723780.1"/>
    <property type="molecule type" value="Genomic_DNA"/>
</dbReference>
<dbReference type="InterPro" id="IPR000626">
    <property type="entry name" value="Ubiquitin-like_dom"/>
</dbReference>
<comment type="caution">
    <text evidence="4">The sequence shown here is derived from an EMBL/GenBank/DDBJ whole genome shotgun (WGS) entry which is preliminary data.</text>
</comment>
<evidence type="ECO:0000256" key="2">
    <source>
        <dbReference type="ARBA" id="ARBA00022843"/>
    </source>
</evidence>
<evidence type="ECO:0000313" key="4">
    <source>
        <dbReference type="EMBL" id="KAK4723780.1"/>
    </source>
</evidence>
<name>A0AAV9LG65_9SOLN</name>
<dbReference type="InterPro" id="IPR050158">
    <property type="entry name" value="Ubiquitin_ubiquitin-like"/>
</dbReference>
<dbReference type="InterPro" id="IPR029071">
    <property type="entry name" value="Ubiquitin-like_domsf"/>
</dbReference>
<dbReference type="Proteomes" id="UP001311915">
    <property type="component" value="Unassembled WGS sequence"/>
</dbReference>
<reference evidence="4 5" key="1">
    <citation type="submission" date="2023-10" db="EMBL/GenBank/DDBJ databases">
        <title>Genome-Wide Identification Analysis in wild type Solanum Pinnatisectum Reveals Some Genes Defensing Phytophthora Infestans.</title>
        <authorList>
            <person name="Sun C."/>
        </authorList>
    </citation>
    <scope>NUCLEOTIDE SEQUENCE [LARGE SCALE GENOMIC DNA]</scope>
    <source>
        <strain evidence="4">LQN</strain>
        <tissue evidence="4">Leaf</tissue>
    </source>
</reference>
<keyword evidence="2" id="KW-0832">Ubl conjugation</keyword>
<dbReference type="PROSITE" id="PS50053">
    <property type="entry name" value="UBIQUITIN_2"/>
    <property type="match status" value="2"/>
</dbReference>
<dbReference type="GO" id="GO:0003729">
    <property type="term" value="F:mRNA binding"/>
    <property type="evidence" value="ECO:0007669"/>
    <property type="project" value="UniProtKB-ARBA"/>
</dbReference>
<evidence type="ECO:0000313" key="5">
    <source>
        <dbReference type="Proteomes" id="UP001311915"/>
    </source>
</evidence>
<dbReference type="CDD" id="cd17039">
    <property type="entry name" value="Ubl_ubiquitin_like"/>
    <property type="match status" value="1"/>
</dbReference>
<keyword evidence="5" id="KW-1185">Reference proteome</keyword>
<protein>
    <recommendedName>
        <fullName evidence="3">Ubiquitin-like domain-containing protein</fullName>
    </recommendedName>
</protein>
<dbReference type="SUPFAM" id="SSF54236">
    <property type="entry name" value="Ubiquitin-like"/>
    <property type="match status" value="2"/>
</dbReference>
<proteinExistence type="predicted"/>
<dbReference type="InterPro" id="IPR019956">
    <property type="entry name" value="Ubiquitin_dom"/>
</dbReference>
<dbReference type="AlphaFoldDB" id="A0AAV9LG65"/>
<accession>A0AAV9LG65</accession>
<dbReference type="Gene3D" id="3.10.20.90">
    <property type="entry name" value="Phosphatidylinositol 3-kinase Catalytic Subunit, Chain A, domain 1"/>
    <property type="match status" value="2"/>
</dbReference>
<keyword evidence="1" id="KW-1017">Isopeptide bond</keyword>
<feature type="domain" description="Ubiquitin-like" evidence="3">
    <location>
        <begin position="1"/>
        <end position="55"/>
    </location>
</feature>
<gene>
    <name evidence="4" type="ORF">R3W88_026559</name>
</gene>
<feature type="domain" description="Ubiquitin-like" evidence="3">
    <location>
        <begin position="61"/>
        <end position="136"/>
    </location>
</feature>
<dbReference type="PANTHER" id="PTHR10666">
    <property type="entry name" value="UBIQUITIN"/>
    <property type="match status" value="1"/>
</dbReference>
<dbReference type="PRINTS" id="PR00348">
    <property type="entry name" value="UBIQUITIN"/>
</dbReference>
<sequence length="136" mass="15213">MVEPENTIAAVKAYIQEERGISFKKQKLLKESGGVLRDEQTLSSLGMTHGSSLILRYALTMRITMKSFGGKTFKLMVEADDTIADVKAAICEKEGIPFHQLKLLYNNQFLDDSNRLVGLGIQYDSVVFYVLRLCGC</sequence>
<evidence type="ECO:0000259" key="3">
    <source>
        <dbReference type="PROSITE" id="PS50053"/>
    </source>
</evidence>